<dbReference type="Proteomes" id="UP000185639">
    <property type="component" value="Unassembled WGS sequence"/>
</dbReference>
<dbReference type="EMBL" id="FTOH01000005">
    <property type="protein sequence ID" value="SIS85694.1"/>
    <property type="molecule type" value="Genomic_DNA"/>
</dbReference>
<name>A0A1N7MHN0_9GAMM</name>
<reference evidence="4" key="1">
    <citation type="submission" date="2017-01" db="EMBL/GenBank/DDBJ databases">
        <authorList>
            <person name="Varghese N."/>
            <person name="Submissions S."/>
        </authorList>
    </citation>
    <scope>NUCLEOTIDE SEQUENCE [LARGE SCALE GENOMIC DNA]</scope>
    <source>
        <strain evidence="4">DSM 24913</strain>
    </source>
</reference>
<dbReference type="NCBIfam" id="NF001095">
    <property type="entry name" value="PRK00124.1"/>
    <property type="match status" value="1"/>
</dbReference>
<protein>
    <recommendedName>
        <fullName evidence="2">UPF0178 protein SAMN05421686_105197</fullName>
    </recommendedName>
</protein>
<accession>A0A1N7MHN0</accession>
<dbReference type="PANTHER" id="PTHR35146">
    <property type="entry name" value="UPF0178 PROTEIN YAII"/>
    <property type="match status" value="1"/>
</dbReference>
<dbReference type="InterPro" id="IPR003791">
    <property type="entry name" value="UPF0178"/>
</dbReference>
<dbReference type="Pfam" id="PF02639">
    <property type="entry name" value="DUF188"/>
    <property type="match status" value="1"/>
</dbReference>
<evidence type="ECO:0000313" key="4">
    <source>
        <dbReference type="Proteomes" id="UP000185639"/>
    </source>
</evidence>
<sequence length="153" mass="16997">MPTIWVDADATPKAVREIICKAAIRTEMTTRFVANHRVPVTPHPCITSHQVEPGFDVADNYIAQEAVAGDLLITQDIPLAAEVMENKVDVINNRGETYNPQTIRQKLQMRDFMETLRSSGVQSGGPAAFSDKDKQTFANSLDRWLARAKRAST</sequence>
<evidence type="ECO:0000256" key="2">
    <source>
        <dbReference type="HAMAP-Rule" id="MF_00489"/>
    </source>
</evidence>
<keyword evidence="4" id="KW-1185">Reference proteome</keyword>
<evidence type="ECO:0000313" key="3">
    <source>
        <dbReference type="EMBL" id="SIS85694.1"/>
    </source>
</evidence>
<dbReference type="OrthoDB" id="9798918at2"/>
<comment type="similarity">
    <text evidence="1 2">Belongs to the UPF0178 family.</text>
</comment>
<dbReference type="CDD" id="cd18720">
    <property type="entry name" value="PIN_YqxD-like"/>
    <property type="match status" value="1"/>
</dbReference>
<evidence type="ECO:0000256" key="1">
    <source>
        <dbReference type="ARBA" id="ARBA00008522"/>
    </source>
</evidence>
<proteinExistence type="inferred from homology"/>
<gene>
    <name evidence="3" type="ORF">SAMN05421686_105197</name>
</gene>
<dbReference type="RefSeq" id="WP_076515550.1">
    <property type="nucleotide sequence ID" value="NZ_CAJWBH010000013.1"/>
</dbReference>
<dbReference type="HAMAP" id="MF_00489">
    <property type="entry name" value="UPF0178"/>
    <property type="match status" value="1"/>
</dbReference>
<dbReference type="PANTHER" id="PTHR35146:SF1">
    <property type="entry name" value="UPF0178 PROTEIN YAII"/>
    <property type="match status" value="1"/>
</dbReference>
<dbReference type="STRING" id="484498.SAMN05421686_105197"/>
<dbReference type="AlphaFoldDB" id="A0A1N7MHN0"/>
<organism evidence="3 4">
    <name type="scientific">Thalassolituus maritimus</name>
    <dbReference type="NCBI Taxonomy" id="484498"/>
    <lineage>
        <taxon>Bacteria</taxon>
        <taxon>Pseudomonadati</taxon>
        <taxon>Pseudomonadota</taxon>
        <taxon>Gammaproteobacteria</taxon>
        <taxon>Oceanospirillales</taxon>
        <taxon>Oceanospirillaceae</taxon>
        <taxon>Thalassolituus</taxon>
    </lineage>
</organism>